<name>A0A6A3IMZ4_9STRA</name>
<keyword evidence="1" id="KW-0472">Membrane</keyword>
<comment type="caution">
    <text evidence="2">The sequence shown here is derived from an EMBL/GenBank/DDBJ whole genome shotgun (WGS) entry which is preliminary data.</text>
</comment>
<feature type="transmembrane region" description="Helical" evidence="1">
    <location>
        <begin position="101"/>
        <end position="123"/>
    </location>
</feature>
<evidence type="ECO:0000313" key="2">
    <source>
        <dbReference type="EMBL" id="KAE8984349.1"/>
    </source>
</evidence>
<organism evidence="2 5">
    <name type="scientific">Phytophthora rubi</name>
    <dbReference type="NCBI Taxonomy" id="129364"/>
    <lineage>
        <taxon>Eukaryota</taxon>
        <taxon>Sar</taxon>
        <taxon>Stramenopiles</taxon>
        <taxon>Oomycota</taxon>
        <taxon>Peronosporomycetes</taxon>
        <taxon>Peronosporales</taxon>
        <taxon>Peronosporaceae</taxon>
        <taxon>Phytophthora</taxon>
    </lineage>
</organism>
<feature type="transmembrane region" description="Helical" evidence="1">
    <location>
        <begin position="30"/>
        <end position="49"/>
    </location>
</feature>
<sequence>MCTPPNLIHDGGIEAGTFLYTMAGLVDVNAAAEVPALRMAFVILHFFALQDKPRRATSSMSTLKFSLAVFCLAFAMLLSLVTAEAEQVRNLSDAGSSIASVPLAAVVGIAAAAAVAVVLLVVVKVRSSGGSRRPKGLELHEVVISPSQPAAQPLSTTKQFVYTAHI</sequence>
<keyword evidence="1" id="KW-1133">Transmembrane helix</keyword>
<evidence type="ECO:0000313" key="3">
    <source>
        <dbReference type="EMBL" id="KAE9309496.1"/>
    </source>
</evidence>
<dbReference type="Proteomes" id="UP000435112">
    <property type="component" value="Unassembled WGS sequence"/>
</dbReference>
<feature type="transmembrane region" description="Helical" evidence="1">
    <location>
        <begin position="61"/>
        <end position="81"/>
    </location>
</feature>
<dbReference type="AlphaFoldDB" id="A0A6A3IMZ4"/>
<dbReference type="Proteomes" id="UP000434957">
    <property type="component" value="Unassembled WGS sequence"/>
</dbReference>
<dbReference type="OrthoDB" id="129775at2759"/>
<dbReference type="EMBL" id="QXFU01002551">
    <property type="protein sequence ID" value="KAE8984349.1"/>
    <property type="molecule type" value="Genomic_DNA"/>
</dbReference>
<dbReference type="EMBL" id="QXFT01001828">
    <property type="protein sequence ID" value="KAE9309496.1"/>
    <property type="molecule type" value="Genomic_DNA"/>
</dbReference>
<keyword evidence="1" id="KW-0812">Transmembrane</keyword>
<gene>
    <name evidence="2" type="ORF">PR002_g22968</name>
    <name evidence="3" type="ORF">PR003_g20498</name>
</gene>
<evidence type="ECO:0000256" key="1">
    <source>
        <dbReference type="SAM" id="Phobius"/>
    </source>
</evidence>
<reference evidence="2 5" key="1">
    <citation type="submission" date="2018-09" db="EMBL/GenBank/DDBJ databases">
        <title>Genomic investigation of the strawberry pathogen Phytophthora fragariae indicates pathogenicity is determined by transcriptional variation in three key races.</title>
        <authorList>
            <person name="Adams T.M."/>
            <person name="Armitage A.D."/>
            <person name="Sobczyk M.K."/>
            <person name="Bates H.J."/>
            <person name="Dunwell J.M."/>
            <person name="Nellist C.F."/>
            <person name="Harrison R.J."/>
        </authorList>
    </citation>
    <scope>NUCLEOTIDE SEQUENCE [LARGE SCALE GENOMIC DNA]</scope>
    <source>
        <strain evidence="2 5">SCRP324</strain>
        <strain evidence="3 4">SCRP333</strain>
    </source>
</reference>
<proteinExistence type="predicted"/>
<accession>A0A6A3IMZ4</accession>
<evidence type="ECO:0000313" key="4">
    <source>
        <dbReference type="Proteomes" id="UP000434957"/>
    </source>
</evidence>
<protein>
    <submittedName>
        <fullName evidence="2">Uncharacterized protein</fullName>
    </submittedName>
</protein>
<evidence type="ECO:0000313" key="5">
    <source>
        <dbReference type="Proteomes" id="UP000435112"/>
    </source>
</evidence>
<keyword evidence="4" id="KW-1185">Reference proteome</keyword>